<keyword evidence="8" id="KW-0804">Transcription</keyword>
<comment type="subcellular location">
    <subcellularLocation>
        <location evidence="1">Nucleus</location>
    </subcellularLocation>
</comment>
<evidence type="ECO:0000256" key="6">
    <source>
        <dbReference type="ARBA" id="ARBA00022833"/>
    </source>
</evidence>
<dbReference type="GO" id="GO:0006357">
    <property type="term" value="P:regulation of transcription by RNA polymerase II"/>
    <property type="evidence" value="ECO:0007669"/>
    <property type="project" value="TreeGrafter"/>
</dbReference>
<keyword evidence="5" id="KW-0863">Zinc-finger</keyword>
<dbReference type="AlphaFoldDB" id="A0A8J4YAB8"/>
<proteinExistence type="inferred from homology"/>
<evidence type="ECO:0000256" key="1">
    <source>
        <dbReference type="ARBA" id="ARBA00004123"/>
    </source>
</evidence>
<dbReference type="Gene3D" id="3.40.50.410">
    <property type="entry name" value="von Willebrand factor, type A domain"/>
    <property type="match status" value="1"/>
</dbReference>
<keyword evidence="13" id="KW-1185">Reference proteome</keyword>
<dbReference type="InterPro" id="IPR007198">
    <property type="entry name" value="Ssl1-like"/>
</dbReference>
<dbReference type="PANTHER" id="PTHR12695">
    <property type="entry name" value="GENERAL TRANSCRIPTION FACTOR IIH SUBUNIT 2"/>
    <property type="match status" value="1"/>
</dbReference>
<keyword evidence="7" id="KW-0805">Transcription regulation</keyword>
<dbReference type="GO" id="GO:0008270">
    <property type="term" value="F:zinc ion binding"/>
    <property type="evidence" value="ECO:0007669"/>
    <property type="project" value="UniProtKB-KW"/>
</dbReference>
<name>A0A8J4YAB8_CHIOP</name>
<evidence type="ECO:0000313" key="12">
    <source>
        <dbReference type="EMBL" id="KAG0719606.1"/>
    </source>
</evidence>
<dbReference type="SUPFAM" id="SSF53300">
    <property type="entry name" value="vWA-like"/>
    <property type="match status" value="1"/>
</dbReference>
<dbReference type="EMBL" id="JACEEZ010014259">
    <property type="protein sequence ID" value="KAG0719606.1"/>
    <property type="molecule type" value="Genomic_DNA"/>
</dbReference>
<sequence length="270" mass="30709">MHEEEDPKEYRWESGYEKTWETIQEDDSGRLEPSVTELIQRTKRRKLLDREASVRLGIMRHVYIILDYSQAMTEQDLKPTRQLCTLKILEDFIKEFHDQNPISQLGIITTLNKIAKRNSDLSNNPQRHLDCLKKLHDVPCRGEPSLQNALEVALTSLRHLPPHTSREILILYAALTTCDPGEISATLQKVQEANIRVSVVGLAAELHVCKDITKSTGGSFSVSINDLHLKELINEHLEPPPASTKMDHTLIKVGFPHQINADAKPALCMW</sequence>
<comment type="caution">
    <text evidence="12">The sequence shown here is derived from an EMBL/GenBank/DDBJ whole genome shotgun (WGS) entry which is preliminary data.</text>
</comment>
<dbReference type="PROSITE" id="PS50234">
    <property type="entry name" value="VWFA"/>
    <property type="match status" value="1"/>
</dbReference>
<dbReference type="InterPro" id="IPR002035">
    <property type="entry name" value="VWF_A"/>
</dbReference>
<dbReference type="OrthoDB" id="284275at2759"/>
<dbReference type="Pfam" id="PF04056">
    <property type="entry name" value="Ssl1"/>
    <property type="match status" value="1"/>
</dbReference>
<evidence type="ECO:0000256" key="4">
    <source>
        <dbReference type="ARBA" id="ARBA00022763"/>
    </source>
</evidence>
<dbReference type="CDD" id="cd01453">
    <property type="entry name" value="vWA_transcription_factor_IIH_type"/>
    <property type="match status" value="1"/>
</dbReference>
<keyword evidence="3" id="KW-0479">Metal-binding</keyword>
<keyword evidence="6" id="KW-0862">Zinc</keyword>
<dbReference type="GO" id="GO:0005675">
    <property type="term" value="C:transcription factor TFIIH holo complex"/>
    <property type="evidence" value="ECO:0007669"/>
    <property type="project" value="TreeGrafter"/>
</dbReference>
<keyword evidence="4" id="KW-0227">DNA damage</keyword>
<evidence type="ECO:0000259" key="11">
    <source>
        <dbReference type="PROSITE" id="PS50234"/>
    </source>
</evidence>
<evidence type="ECO:0000256" key="5">
    <source>
        <dbReference type="ARBA" id="ARBA00022771"/>
    </source>
</evidence>
<dbReference type="FunFam" id="3.40.50.410:FF:000015">
    <property type="entry name" value="General transcription factor IIH subunit 2"/>
    <property type="match status" value="1"/>
</dbReference>
<comment type="similarity">
    <text evidence="2">Belongs to the GTF2H2 family.</text>
</comment>
<dbReference type="InterPro" id="IPR036465">
    <property type="entry name" value="vWFA_dom_sf"/>
</dbReference>
<gene>
    <name evidence="12" type="primary">GTF2H2</name>
    <name evidence="12" type="ORF">GWK47_007216</name>
</gene>
<evidence type="ECO:0000256" key="7">
    <source>
        <dbReference type="ARBA" id="ARBA00023015"/>
    </source>
</evidence>
<evidence type="ECO:0000256" key="8">
    <source>
        <dbReference type="ARBA" id="ARBA00023163"/>
    </source>
</evidence>
<evidence type="ECO:0000256" key="10">
    <source>
        <dbReference type="ARBA" id="ARBA00023242"/>
    </source>
</evidence>
<dbReference type="GO" id="GO:0006289">
    <property type="term" value="P:nucleotide-excision repair"/>
    <property type="evidence" value="ECO:0007669"/>
    <property type="project" value="TreeGrafter"/>
</dbReference>
<evidence type="ECO:0000256" key="2">
    <source>
        <dbReference type="ARBA" id="ARBA00006092"/>
    </source>
</evidence>
<evidence type="ECO:0000256" key="3">
    <source>
        <dbReference type="ARBA" id="ARBA00022723"/>
    </source>
</evidence>
<keyword evidence="10" id="KW-0539">Nucleus</keyword>
<protein>
    <submittedName>
        <fullName evidence="12">General transcription factor IIH subunit 2</fullName>
    </submittedName>
</protein>
<dbReference type="Proteomes" id="UP000770661">
    <property type="component" value="Unassembled WGS sequence"/>
</dbReference>
<organism evidence="12 13">
    <name type="scientific">Chionoecetes opilio</name>
    <name type="common">Atlantic snow crab</name>
    <name type="synonym">Cancer opilio</name>
    <dbReference type="NCBI Taxonomy" id="41210"/>
    <lineage>
        <taxon>Eukaryota</taxon>
        <taxon>Metazoa</taxon>
        <taxon>Ecdysozoa</taxon>
        <taxon>Arthropoda</taxon>
        <taxon>Crustacea</taxon>
        <taxon>Multicrustacea</taxon>
        <taxon>Malacostraca</taxon>
        <taxon>Eumalacostraca</taxon>
        <taxon>Eucarida</taxon>
        <taxon>Decapoda</taxon>
        <taxon>Pleocyemata</taxon>
        <taxon>Brachyura</taxon>
        <taxon>Eubrachyura</taxon>
        <taxon>Majoidea</taxon>
        <taxon>Majidae</taxon>
        <taxon>Chionoecetes</taxon>
    </lineage>
</organism>
<evidence type="ECO:0000256" key="9">
    <source>
        <dbReference type="ARBA" id="ARBA00023204"/>
    </source>
</evidence>
<keyword evidence="9" id="KW-0234">DNA repair</keyword>
<feature type="domain" description="VWFA" evidence="11">
    <location>
        <begin position="61"/>
        <end position="246"/>
    </location>
</feature>
<accession>A0A8J4YAB8</accession>
<reference evidence="12" key="1">
    <citation type="submission" date="2020-07" db="EMBL/GenBank/DDBJ databases">
        <title>The High-quality genome of the commercially important snow crab, Chionoecetes opilio.</title>
        <authorList>
            <person name="Jeong J.-H."/>
            <person name="Ryu S."/>
        </authorList>
    </citation>
    <scope>NUCLEOTIDE SEQUENCE</scope>
    <source>
        <strain evidence="12">MADBK_172401_WGS</strain>
        <tissue evidence="12">Digestive gland</tissue>
    </source>
</reference>
<dbReference type="SMART" id="SM00327">
    <property type="entry name" value="VWA"/>
    <property type="match status" value="1"/>
</dbReference>
<evidence type="ECO:0000313" key="13">
    <source>
        <dbReference type="Proteomes" id="UP000770661"/>
    </source>
</evidence>
<dbReference type="PANTHER" id="PTHR12695:SF2">
    <property type="entry name" value="GENERAL TRANSCRIPTION FACTOR IIH SUBUNIT 2-RELATED"/>
    <property type="match status" value="1"/>
</dbReference>